<dbReference type="Proteomes" id="UP001220324">
    <property type="component" value="Unassembled WGS sequence"/>
</dbReference>
<protein>
    <submittedName>
        <fullName evidence="1">Uncharacterized protein</fullName>
    </submittedName>
</protein>
<evidence type="ECO:0000313" key="1">
    <source>
        <dbReference type="EMBL" id="KAJ5544185.1"/>
    </source>
</evidence>
<accession>A0AAD6GG48</accession>
<reference evidence="1 2" key="1">
    <citation type="journal article" date="2023" name="IMA Fungus">
        <title>Comparative genomic study of the Penicillium genus elucidates a diverse pangenome and 15 lateral gene transfer events.</title>
        <authorList>
            <person name="Petersen C."/>
            <person name="Sorensen T."/>
            <person name="Nielsen M.R."/>
            <person name="Sondergaard T.E."/>
            <person name="Sorensen J.L."/>
            <person name="Fitzpatrick D.A."/>
            <person name="Frisvad J.C."/>
            <person name="Nielsen K.L."/>
        </authorList>
    </citation>
    <scope>NUCLEOTIDE SEQUENCE [LARGE SCALE GENOMIC DNA]</scope>
    <source>
        <strain evidence="1 2">IBT 35679</strain>
    </source>
</reference>
<dbReference type="EMBL" id="JAQIZZ010000004">
    <property type="protein sequence ID" value="KAJ5544185.1"/>
    <property type="molecule type" value="Genomic_DNA"/>
</dbReference>
<proteinExistence type="predicted"/>
<organism evidence="1 2">
    <name type="scientific">Penicillium frequentans</name>
    <dbReference type="NCBI Taxonomy" id="3151616"/>
    <lineage>
        <taxon>Eukaryota</taxon>
        <taxon>Fungi</taxon>
        <taxon>Dikarya</taxon>
        <taxon>Ascomycota</taxon>
        <taxon>Pezizomycotina</taxon>
        <taxon>Eurotiomycetes</taxon>
        <taxon>Eurotiomycetidae</taxon>
        <taxon>Eurotiales</taxon>
        <taxon>Aspergillaceae</taxon>
        <taxon>Penicillium</taxon>
    </lineage>
</organism>
<dbReference type="AlphaFoldDB" id="A0AAD6GG48"/>
<evidence type="ECO:0000313" key="2">
    <source>
        <dbReference type="Proteomes" id="UP001220324"/>
    </source>
</evidence>
<comment type="caution">
    <text evidence="1">The sequence shown here is derived from an EMBL/GenBank/DDBJ whole genome shotgun (WGS) entry which is preliminary data.</text>
</comment>
<gene>
    <name evidence="1" type="ORF">N7494_005464</name>
</gene>
<sequence length="167" mass="18894">MKKFAQSNISAAVREYEERGSAVAAWDQDQSLKSPQSNSCFLIVLNPPLGQVPLATIECRSAGRSSWHFRLRDIEGLQFRWERRKSSAHQKFVLQYLSSEAEAGAVIATISNGYLDFPAGIEEIMKSVQSNQKTDGVEKLIEEPWIYTYICLMTAWTIQQEGWSAML</sequence>
<name>A0AAD6GG48_9EURO</name>
<keyword evidence="2" id="KW-1185">Reference proteome</keyword>